<feature type="region of interest" description="Disordered" evidence="4">
    <location>
        <begin position="659"/>
        <end position="711"/>
    </location>
</feature>
<comment type="caution">
    <text evidence="6">The sequence shown here is derived from an EMBL/GenBank/DDBJ whole genome shotgun (WGS) entry which is preliminary data.</text>
</comment>
<evidence type="ECO:0000256" key="4">
    <source>
        <dbReference type="SAM" id="MobiDB-lite"/>
    </source>
</evidence>
<dbReference type="EMBL" id="BAABGJ010000080">
    <property type="protein sequence ID" value="GAA4355646.1"/>
    <property type="molecule type" value="Genomic_DNA"/>
</dbReference>
<dbReference type="InterPro" id="IPR001343">
    <property type="entry name" value="Hemolysn_Ca-bd"/>
</dbReference>
<evidence type="ECO:0000313" key="7">
    <source>
        <dbReference type="Proteomes" id="UP001500975"/>
    </source>
</evidence>
<evidence type="ECO:0000259" key="5">
    <source>
        <dbReference type="Pfam" id="PF06594"/>
    </source>
</evidence>
<dbReference type="PANTHER" id="PTHR38340:SF1">
    <property type="entry name" value="S-LAYER PROTEIN"/>
    <property type="match status" value="1"/>
</dbReference>
<protein>
    <recommendedName>
        <fullName evidence="5">Haemolysin-type calcium binding-related domain-containing protein</fullName>
    </recommendedName>
</protein>
<dbReference type="PANTHER" id="PTHR38340">
    <property type="entry name" value="S-LAYER PROTEIN"/>
    <property type="match status" value="1"/>
</dbReference>
<dbReference type="SUPFAM" id="SSF51120">
    <property type="entry name" value="beta-Roll"/>
    <property type="match status" value="2"/>
</dbReference>
<evidence type="ECO:0000256" key="3">
    <source>
        <dbReference type="ARBA" id="ARBA00022837"/>
    </source>
</evidence>
<keyword evidence="7" id="KW-1185">Reference proteome</keyword>
<accession>A0ABP8ICF3</accession>
<keyword evidence="2" id="KW-0964">Secreted</keyword>
<name>A0ABP8ICF3_9BURK</name>
<dbReference type="Proteomes" id="UP001500975">
    <property type="component" value="Unassembled WGS sequence"/>
</dbReference>
<dbReference type="InterPro" id="IPR010566">
    <property type="entry name" value="Haemolys_ca-bd"/>
</dbReference>
<dbReference type="PRINTS" id="PR00313">
    <property type="entry name" value="CABNDNGRPT"/>
</dbReference>
<feature type="compositionally biased region" description="Low complexity" evidence="4">
    <location>
        <begin position="695"/>
        <end position="711"/>
    </location>
</feature>
<dbReference type="Gene3D" id="2.150.10.10">
    <property type="entry name" value="Serralysin-like metalloprotease, C-terminal"/>
    <property type="match status" value="3"/>
</dbReference>
<feature type="domain" description="Haemolysin-type calcium binding-related" evidence="5">
    <location>
        <begin position="941"/>
        <end position="977"/>
    </location>
</feature>
<dbReference type="Pfam" id="PF06594">
    <property type="entry name" value="HCBP_related"/>
    <property type="match status" value="2"/>
</dbReference>
<evidence type="ECO:0000256" key="1">
    <source>
        <dbReference type="ARBA" id="ARBA00004613"/>
    </source>
</evidence>
<dbReference type="PROSITE" id="PS00330">
    <property type="entry name" value="HEMOLYSIN_CALCIUM"/>
    <property type="match status" value="4"/>
</dbReference>
<feature type="domain" description="Haemolysin-type calcium binding-related" evidence="5">
    <location>
        <begin position="776"/>
        <end position="819"/>
    </location>
</feature>
<feature type="compositionally biased region" description="Low complexity" evidence="4">
    <location>
        <begin position="660"/>
        <end position="681"/>
    </location>
</feature>
<keyword evidence="3" id="KW-0106">Calcium</keyword>
<dbReference type="Pfam" id="PF00353">
    <property type="entry name" value="HemolysinCabind"/>
    <property type="match status" value="4"/>
</dbReference>
<evidence type="ECO:0000256" key="2">
    <source>
        <dbReference type="ARBA" id="ARBA00022525"/>
    </source>
</evidence>
<dbReference type="InterPro" id="IPR018511">
    <property type="entry name" value="Hemolysin-typ_Ca-bd_CS"/>
</dbReference>
<gene>
    <name evidence="6" type="ORF">GCM10023165_48010</name>
</gene>
<feature type="region of interest" description="Disordered" evidence="4">
    <location>
        <begin position="846"/>
        <end position="875"/>
    </location>
</feature>
<dbReference type="InterPro" id="IPR011049">
    <property type="entry name" value="Serralysin-like_metalloprot_C"/>
</dbReference>
<evidence type="ECO:0000313" key="6">
    <source>
        <dbReference type="EMBL" id="GAA4355646.1"/>
    </source>
</evidence>
<proteinExistence type="predicted"/>
<sequence>MAQGYLDSLKKIARESGGPVDRDVSFKETRDFHEKAFKDNDLGIDNWTLKTPFDLIKETQGEHAAEERWERLRDTGGTGWDGFWESVRLSKEMGGHAFSPDPSISDRAREWMDNAPGMANWEQISRAIGALGEAFKNTRLPGVGMVDPLTGLPWSDIDRLVDQFFDTARAWRQPVDPLMLDLDGDGLELKRASGSILFDHNADTIRTGTGWIGADDGILVRDLNGNGSIDSGRELFGIDTLKRDGRNAVNGFDALGDLDSNADGQLTEADLLWNQVMVWRDLDQNAICTTDELFRLAELQISRIGVNGSATNATGGAQAGTTVNGNLIAQSASFTHEVDGVQVNRTVGAIDLESNAFYREFTVPVPLTEQARALPNMQGSGRARDLAEAVSLSPALGVSLAAFSSAGTRDAQRALLDGLITDWAQGSDFWQSLETTLDGNVKISGLPAGMTEAQYRNLVAVLEVFNGERFYSTGTNGTAMTAGTTRTSTTDSVTLVTRVGYGIAPPAAQLTLLQQSYDALKESVYSALVLQTRLKPYLDAIQLTIDGNGIRFDTTALAALLDQKKAANEREAVLDLVELNRFAQPTLQAVGFTGLDTLRGWVEALPANSALRTELATLNIYAGATTSGTAKPDTYLGDANGNSFNGAAGDDLLKGGGGNDAFDGGADNDTLEGDWGNDSLSGGDGNDRLFGGDGSDTLNGGTGNDTLDGGAGNDTLYGGNGNNIYLFGRGDGQDKIRATFDSTAGKLNTLRFKAGVAPGDVVIKQVYDDEVGGHTLEFSIAGTSDKITFSGFFYGTNPVNNYNTLQQVRFEDGTNWDIAALLGKLYAGTDGNDSLNGTSGNDTITGGLGNDTLSGGSGDDTLHGQDGADVLYGETGNDTLDGGAGSDALYGGAGNDTYVFGRGSGQDTLYDYDTTAGNTDVVHFGGDIRADQLWLRRLGSDLEMSIIGTNDKLTLGDWYSGSAHQVERFKLSDGTALLNNQVDALIAAMAAFAPPSSGQTTVSPDYQTTLNVVLAANWN</sequence>
<reference evidence="7" key="1">
    <citation type="journal article" date="2019" name="Int. J. Syst. Evol. Microbiol.">
        <title>The Global Catalogue of Microorganisms (GCM) 10K type strain sequencing project: providing services to taxonomists for standard genome sequencing and annotation.</title>
        <authorList>
            <consortium name="The Broad Institute Genomics Platform"/>
            <consortium name="The Broad Institute Genome Sequencing Center for Infectious Disease"/>
            <person name="Wu L."/>
            <person name="Ma J."/>
        </authorList>
    </citation>
    <scope>NUCLEOTIDE SEQUENCE [LARGE SCALE GENOMIC DNA]</scope>
    <source>
        <strain evidence="7">JCM 17804</strain>
    </source>
</reference>
<comment type="subcellular location">
    <subcellularLocation>
        <location evidence="1">Secreted</location>
    </subcellularLocation>
</comment>
<organism evidence="6 7">
    <name type="scientific">Variovorax defluvii</name>
    <dbReference type="NCBI Taxonomy" id="913761"/>
    <lineage>
        <taxon>Bacteria</taxon>
        <taxon>Pseudomonadati</taxon>
        <taxon>Pseudomonadota</taxon>
        <taxon>Betaproteobacteria</taxon>
        <taxon>Burkholderiales</taxon>
        <taxon>Comamonadaceae</taxon>
        <taxon>Variovorax</taxon>
    </lineage>
</organism>
<dbReference type="InterPro" id="IPR050557">
    <property type="entry name" value="RTX_toxin/Mannuronan_C5-epim"/>
</dbReference>